<dbReference type="GO" id="GO:0003824">
    <property type="term" value="F:catalytic activity"/>
    <property type="evidence" value="ECO:0007669"/>
    <property type="project" value="InterPro"/>
</dbReference>
<dbReference type="InterPro" id="IPR042099">
    <property type="entry name" value="ANL_N_sf"/>
</dbReference>
<dbReference type="Gene3D" id="3.30.559.30">
    <property type="entry name" value="Nonribosomal peptide synthetase, condensation domain"/>
    <property type="match status" value="3"/>
</dbReference>
<comment type="cofactor">
    <cofactor evidence="1">
        <name>pantetheine 4'-phosphate</name>
        <dbReference type="ChEBI" id="CHEBI:47942"/>
    </cofactor>
</comment>
<dbReference type="Pfam" id="PF00975">
    <property type="entry name" value="Thioesterase"/>
    <property type="match status" value="1"/>
</dbReference>
<dbReference type="Proteomes" id="UP000565715">
    <property type="component" value="Unassembled WGS sequence"/>
</dbReference>
<evidence type="ECO:0000256" key="3">
    <source>
        <dbReference type="ARBA" id="ARBA00022553"/>
    </source>
</evidence>
<dbReference type="InterPro" id="IPR023213">
    <property type="entry name" value="CAT-like_dom_sf"/>
</dbReference>
<dbReference type="FunFam" id="2.30.38.10:FF:000001">
    <property type="entry name" value="Non-ribosomal peptide synthetase PvdI"/>
    <property type="match status" value="1"/>
</dbReference>
<dbReference type="PANTHER" id="PTHR45527">
    <property type="entry name" value="NONRIBOSOMAL PEPTIDE SYNTHETASE"/>
    <property type="match status" value="1"/>
</dbReference>
<dbReference type="InterPro" id="IPR001242">
    <property type="entry name" value="Condensation_dom"/>
</dbReference>
<reference evidence="6 7" key="1">
    <citation type="submission" date="2020-04" db="EMBL/GenBank/DDBJ databases">
        <title>MicrobeNet Type strains.</title>
        <authorList>
            <person name="Nicholson A.C."/>
        </authorList>
    </citation>
    <scope>NUCLEOTIDE SEQUENCE [LARGE SCALE GENOMIC DNA]</scope>
    <source>
        <strain evidence="6 7">DSM 45078</strain>
    </source>
</reference>
<dbReference type="InterPro" id="IPR020806">
    <property type="entry name" value="PKS_PP-bd"/>
</dbReference>
<keyword evidence="3" id="KW-0597">Phosphoprotein</keyword>
<dbReference type="SUPFAM" id="SSF56801">
    <property type="entry name" value="Acetyl-CoA synthetase-like"/>
    <property type="match status" value="3"/>
</dbReference>
<dbReference type="RefSeq" id="WP_084471060.1">
    <property type="nucleotide sequence ID" value="NZ_JAAXOO010000005.1"/>
</dbReference>
<dbReference type="Gene3D" id="1.10.1200.10">
    <property type="entry name" value="ACP-like"/>
    <property type="match status" value="2"/>
</dbReference>
<dbReference type="NCBIfam" id="TIGR01733">
    <property type="entry name" value="AA-adenyl-dom"/>
    <property type="match status" value="3"/>
</dbReference>
<dbReference type="Pfam" id="PF00501">
    <property type="entry name" value="AMP-binding"/>
    <property type="match status" value="3"/>
</dbReference>
<name>A0A846XLE8_9NOCA</name>
<dbReference type="Gene3D" id="2.30.38.10">
    <property type="entry name" value="Luciferase, Domain 3"/>
    <property type="match status" value="1"/>
</dbReference>
<evidence type="ECO:0000313" key="6">
    <source>
        <dbReference type="EMBL" id="NKY35476.1"/>
    </source>
</evidence>
<dbReference type="SMART" id="SM00823">
    <property type="entry name" value="PKS_PP"/>
    <property type="match status" value="3"/>
</dbReference>
<keyword evidence="2" id="KW-0596">Phosphopantetheine</keyword>
<evidence type="ECO:0000256" key="1">
    <source>
        <dbReference type="ARBA" id="ARBA00001957"/>
    </source>
</evidence>
<dbReference type="InterPro" id="IPR020802">
    <property type="entry name" value="TesA-like"/>
</dbReference>
<dbReference type="Pfam" id="PF00668">
    <property type="entry name" value="Condensation"/>
    <property type="match status" value="3"/>
</dbReference>
<dbReference type="InterPro" id="IPR025110">
    <property type="entry name" value="AMP-bd_C"/>
</dbReference>
<dbReference type="Gene3D" id="3.40.50.1820">
    <property type="entry name" value="alpha/beta hydrolase"/>
    <property type="match status" value="1"/>
</dbReference>
<dbReference type="InterPro" id="IPR020845">
    <property type="entry name" value="AMP-binding_CS"/>
</dbReference>
<dbReference type="FunFam" id="3.40.50.12780:FF:000012">
    <property type="entry name" value="Non-ribosomal peptide synthetase"/>
    <property type="match status" value="1"/>
</dbReference>
<proteinExistence type="predicted"/>
<evidence type="ECO:0000313" key="7">
    <source>
        <dbReference type="Proteomes" id="UP000565715"/>
    </source>
</evidence>
<dbReference type="SUPFAM" id="SSF53474">
    <property type="entry name" value="alpha/beta-Hydrolases"/>
    <property type="match status" value="1"/>
</dbReference>
<dbReference type="InterPro" id="IPR006162">
    <property type="entry name" value="Ppantetheine_attach_site"/>
</dbReference>
<dbReference type="Gene3D" id="3.40.50.12780">
    <property type="entry name" value="N-terminal domain of ligase-like"/>
    <property type="match status" value="2"/>
</dbReference>
<dbReference type="Gene3D" id="3.30.300.30">
    <property type="match status" value="3"/>
</dbReference>
<dbReference type="GO" id="GO:0005737">
    <property type="term" value="C:cytoplasm"/>
    <property type="evidence" value="ECO:0007669"/>
    <property type="project" value="TreeGrafter"/>
</dbReference>
<dbReference type="PROSITE" id="PS50075">
    <property type="entry name" value="CARRIER"/>
    <property type="match status" value="3"/>
</dbReference>
<dbReference type="PROSITE" id="PS00012">
    <property type="entry name" value="PHOSPHOPANTETHEINE"/>
    <property type="match status" value="3"/>
</dbReference>
<dbReference type="PROSITE" id="PS00455">
    <property type="entry name" value="AMP_BINDING"/>
    <property type="match status" value="3"/>
</dbReference>
<keyword evidence="7" id="KW-1185">Reference proteome</keyword>
<dbReference type="InterPro" id="IPR029058">
    <property type="entry name" value="AB_hydrolase_fold"/>
</dbReference>
<dbReference type="InterPro" id="IPR001031">
    <property type="entry name" value="Thioesterase"/>
</dbReference>
<dbReference type="InterPro" id="IPR009081">
    <property type="entry name" value="PP-bd_ACP"/>
</dbReference>
<dbReference type="GO" id="GO:0008610">
    <property type="term" value="P:lipid biosynthetic process"/>
    <property type="evidence" value="ECO:0007669"/>
    <property type="project" value="UniProtKB-ARBA"/>
</dbReference>
<dbReference type="Gene3D" id="3.40.50.980">
    <property type="match status" value="2"/>
</dbReference>
<evidence type="ECO:0000259" key="5">
    <source>
        <dbReference type="PROSITE" id="PS50075"/>
    </source>
</evidence>
<dbReference type="UniPathway" id="UPA00011"/>
<dbReference type="GO" id="GO:0044550">
    <property type="term" value="P:secondary metabolite biosynthetic process"/>
    <property type="evidence" value="ECO:0007669"/>
    <property type="project" value="TreeGrafter"/>
</dbReference>
<feature type="domain" description="Carrier" evidence="5">
    <location>
        <begin position="1998"/>
        <end position="2073"/>
    </location>
</feature>
<dbReference type="CDD" id="cd05930">
    <property type="entry name" value="A_NRPS"/>
    <property type="match status" value="1"/>
</dbReference>
<dbReference type="Pfam" id="PF00550">
    <property type="entry name" value="PP-binding"/>
    <property type="match status" value="3"/>
</dbReference>
<dbReference type="PANTHER" id="PTHR45527:SF1">
    <property type="entry name" value="FATTY ACID SYNTHASE"/>
    <property type="match status" value="1"/>
</dbReference>
<dbReference type="InterPro" id="IPR036736">
    <property type="entry name" value="ACP-like_sf"/>
</dbReference>
<dbReference type="InterPro" id="IPR000873">
    <property type="entry name" value="AMP-dep_synth/lig_dom"/>
</dbReference>
<dbReference type="GO" id="GO:0031177">
    <property type="term" value="F:phosphopantetheine binding"/>
    <property type="evidence" value="ECO:0007669"/>
    <property type="project" value="InterPro"/>
</dbReference>
<dbReference type="NCBIfam" id="NF003417">
    <property type="entry name" value="PRK04813.1"/>
    <property type="match status" value="3"/>
</dbReference>
<dbReference type="Gene3D" id="3.30.559.10">
    <property type="entry name" value="Chloramphenicol acetyltransferase-like domain"/>
    <property type="match status" value="3"/>
</dbReference>
<feature type="domain" description="Carrier" evidence="5">
    <location>
        <begin position="953"/>
        <end position="1028"/>
    </location>
</feature>
<dbReference type="Pfam" id="PF13193">
    <property type="entry name" value="AMP-binding_C"/>
    <property type="match status" value="2"/>
</dbReference>
<dbReference type="SUPFAM" id="SSF47336">
    <property type="entry name" value="ACP-like"/>
    <property type="match status" value="3"/>
</dbReference>
<dbReference type="EMBL" id="JAAXOO010000005">
    <property type="protein sequence ID" value="NKY35476.1"/>
    <property type="molecule type" value="Genomic_DNA"/>
</dbReference>
<dbReference type="GO" id="GO:0043041">
    <property type="term" value="P:amino acid activation for nonribosomal peptide biosynthetic process"/>
    <property type="evidence" value="ECO:0007669"/>
    <property type="project" value="TreeGrafter"/>
</dbReference>
<comment type="caution">
    <text evidence="6">The sequence shown here is derived from an EMBL/GenBank/DDBJ whole genome shotgun (WGS) entry which is preliminary data.</text>
</comment>
<evidence type="ECO:0000256" key="4">
    <source>
        <dbReference type="SAM" id="MobiDB-lite"/>
    </source>
</evidence>
<accession>A0A846XLE8</accession>
<dbReference type="InterPro" id="IPR045851">
    <property type="entry name" value="AMP-bd_C_sf"/>
</dbReference>
<gene>
    <name evidence="6" type="ORF">HGA13_20735</name>
</gene>
<feature type="domain" description="Carrier" evidence="5">
    <location>
        <begin position="3058"/>
        <end position="3133"/>
    </location>
</feature>
<dbReference type="SUPFAM" id="SSF52777">
    <property type="entry name" value="CoA-dependent acyltransferases"/>
    <property type="match status" value="6"/>
</dbReference>
<dbReference type="SMART" id="SM00824">
    <property type="entry name" value="PKS_TE"/>
    <property type="match status" value="1"/>
</dbReference>
<dbReference type="InterPro" id="IPR010071">
    <property type="entry name" value="AA_adenyl_dom"/>
</dbReference>
<dbReference type="FunFam" id="3.40.50.980:FF:000001">
    <property type="entry name" value="Non-ribosomal peptide synthetase"/>
    <property type="match status" value="1"/>
</dbReference>
<organism evidence="6 7">
    <name type="scientific">Nocardia speluncae</name>
    <dbReference type="NCBI Taxonomy" id="419477"/>
    <lineage>
        <taxon>Bacteria</taxon>
        <taxon>Bacillati</taxon>
        <taxon>Actinomycetota</taxon>
        <taxon>Actinomycetes</taxon>
        <taxon>Mycobacteriales</taxon>
        <taxon>Nocardiaceae</taxon>
        <taxon>Nocardia</taxon>
    </lineage>
</organism>
<protein>
    <submittedName>
        <fullName evidence="6">Amino acid adenylation domain-containing protein</fullName>
    </submittedName>
</protein>
<dbReference type="CDD" id="cd19540">
    <property type="entry name" value="LCL_NRPS-like"/>
    <property type="match status" value="2"/>
</dbReference>
<sequence>MDNGSIFPLSPGQLGIWFAQQLAPEVPFVVAQYVEVRGELDPELLDAACRRAGREIGSAFVRIVEIGGQPWQHVVDTAEAGLALVDLRAESDPESAAHAWMRRDFETPRELIGNQLVHSALLRLDEHRWYWYARAHHVVLDGLGAMNFLLRVAEIYGALISGDRPPSCRTGSPVELYDEEIAYLESPRHDRDREYWRERTLGLADSVLSERHTRYAAHPVVAAGSGTVGALRAAAQRHNCSVATFAVAAAALFCARMLDRTDIVLTLPVSGRTSAVAKRSGGMLANLVPLRIEVLPDSDIADLVARAQRAITGALRHQRYRHENIRRDAGRTSAAGGQFGPIVNVMLFEDTIRLGGRAGRLRVLSSGPIDDLLINLYTDGHEDGLRADFQGNPHSYTETELAVRRRLFLRVLDELVMATVTTRLADIELLDETERTALCRDRNATGHPVTATTLAARFVARARSTPDAPALRDGARSWTYARFHSEVNRRARYLIGLGVGPEVRVAVALHRSADQVCWLCAVTVAGGAYVPVDPEHPRLRIAHMLRSVQPSVLLTAGGEDLGAPAQTTVVAVSDMDTTAWADTEIEDGDRIAPLRPGHAASVLFTSGSTGLPKGVVTTHAAIDHQFRWAQDEYRLGDSDVVLYKTPLTFDIAMWEVFWPLQAGACVAVAAPEAHRDLAELDRAITEYRVTTLHLVPTVLANYLATGPAPATSLRRVFAAGEELPAALVTEFEKWTTAALFNWYGPAEAQVVTAAPIRSATGVPIGAPVWNMRVYVLDSRLRPVPVGVRGELYVAGAQIARGYVSGAGATAARFVADPFGPAGSRLYRTGDAVRWNTAGALEYLGRTDRQVKLHGVRMELDEIAAGLRACQGVVRAAAAVREVAGERRLVGYVVTAAGATVGSGEVLHDLARRLPRAMVPVTVVVLPELPVNANGKLDREALPAPLVSGSTYEEPAGITEQLIAACFSDILAVPDVGRNDDFFALGANSMDAAQLAARLAGALRVTVSVREIFDAPTVAALADVVSGRSVTDGARIGAGPRPDRIPLSPAQQRMWLRNQADPESPVDNMCAAVRISGSLDIAALRTALGDIAGRHESLRTRYPVVDGSPAQLICVPGEVMVLPDPVTVPAADLDREIIALARRGFDVTAEVPLRAALFALSPGEHVFAYVVHHISADGWSARPFTADLMTAYAARAQGSEPEWQPLPVQFAEAARWQSDRLGAAADPRSLRARQSRFWRETLAGVPEELPLPVDRPRSTAPSWEGGRCRFVVDSNLTERLTALARNHQATVFMAAHAVFAVLLARMTGSDDICVGTPVAGRPVAEFDGVVGMFVNTLILRSVIDGNRGFADALTEVRRTDLAAFEHADLPFEEVVQTVAGPTGRPPLFRVAFSFENQPTGELELPGLAVRSIDIDPGVARFDLALIMRPAVDTRGRAQLEAEFTYARDLFDEKTIRFWAASWLRLAAGVVAGPRTPVGDIDFHETTPTGPSVSESAGRTLGEILTAALPWARDRIAVVDGDREIGYGELDTWSGRVAGQLIERGIGPGDVVAIHAPRSAELLVGVWAVAKSGAAYLPVDPAFPKDRIDWILADSAAALGLTTGGCAGDVCGRIDWISLDRARQESGGTDRFYTEPVPVRRPYPADLAYVQYTSGSTGRPKGVAVTHSGLDPLFETITAQLGVKSGARVLHVCAPTFDPSVLEWMLAFGNGATLVVVPPDIVGGTALDDLIATRNVTYAVTPPAILATLEPARHTGLRGLVVGGDISDPELVDRWAVDQVYLNGYGPTEATVISVAEALEPGRPVLIGDATPGNAVRVLDRRLRPVPPGVTGELYVTGTGLARGYLGAPGRTAGSFVADPWSATGARMYRTGDLVRIRAHGTPTGLEYLGRTDFQLKIRGIRLEPGEVDAVLSRHETVRASVTVGSAAPSGDLMLVSYVVAAPGFPIDTAQLRVFARGVLAAHAVPARIVVLDRFPLTTAGKVDRAALPEPVLGDVASAAPADAVERAVREVFAELLGVEVAGPDADFFELGGNSLAAARLCARLGAVFAAEVPMRTIFESPTVAGLAARIRELAGSGGRRVTPVPERPARVPLAPAQQRLWFQNRFDPASAVDNIPIAAHIRGPLDIAALRAAIADVLARHEPLRTVYPEDVRGGPWQSISGIAEPELGLSAVPVEPADLRDRLATFAAMGFDLVRDLPVRVRLFRLDRQHHVLAVVIHHISADGWSARPLSIDLLTAYSARAAGAAPQFPAQPVTYADYAIRQVEWLGDAADPDTPMGRQSAYWRERLAGLPGRLPLPFDRPAPAVASGAGAALRIEFDPETVAALSRTAVTSGASRFMVVHAALAVTLARLTGCADIAIGTPVAGRGAAELDDVVGMFVNMVVLRTPVDLAASFTDLLATVRDTDLEAFAHADIPFERVVQELDPARRRDHHPLFQVVLTEEVETRSVAAAAGITMQLVEPDIRTAEFDLQLTLSDTAAGISGYFTYATDLFDEATVRRIGDALRRVLRAVASGTATPVGDIALLGAAEYARLVRPVQREQRDDTTLADLFEAAVRLDPDAVAVRFGAISLTYRELDTDSRTLAQRLVRLGAGPEARVAVALPRGVGLIVAIVAVIRAGAAYVPIDPAYPPERIRYVLGEVAPRCVLATVDSAIEAPAGVPVLDPAQWENSESEPPSSALPRARPGNVAYIVYTSGSTGRPKGVAVTHANIVALLRQAGTLLELNSTDVWSMVHSSAFDFSVWEMWGALTTGASLVVADQHTVRSPRHLHELLSRERVSILNQTPSAFAALDAADTAADAPLALRRIVFGGEPLEPSSLMPLFRRYGDNAPRISNMFGITETTVHLTHAELGPTAAGPRAAGTPVGRPLDGVGIRVLDSRLHPVPAGIVGEIYLAGAQVSRGYAERPGLTATRFVADPFARGGVLYRSGDLGRWNESGELEHHGRADRQVQLRGFRIEPAEIETALRTCPGVHAAAVIVDHDASTGSRLLGYAAVGATATAPADGHALRDVLRTQVPAHMVPDAVVVVAELPLTGTGKLDAAALPRPRFDSGRGYRAPSSDLEQRIAGVFADVLDVARVGADDSFFDLGGNSMVATTLLARLRDETGVDTALPWLFADPTPAGLARRITDSHADSTSTAETALAPVLPIRATGTGLPLFCIHPVMGLSWSFAGLSAEVACPLYGIQSPAITETTAAPESIDDLAADYLRRIRAVQARGPYRLLGWCYGGLIAHAMAVQLQQQGERVELLGMLDSFAGDVGYLGEQPVTVGNLIGQLGTDQLVDIPAGEFTLDQAMQLLSTLPGPFGALTEERMQRIFAGVLNAQQIGPRHRPGIYRGDLIFFTADRDDRGSGRAAGAWRRHISGRVHETAVDATHWEIASPRSLRTIGRVLAPLLDSATGMAGPRPDRADTPSRPDGTVSLVS</sequence>
<feature type="region of interest" description="Disordered" evidence="4">
    <location>
        <begin position="3398"/>
        <end position="3424"/>
    </location>
</feature>
<evidence type="ECO:0000256" key="2">
    <source>
        <dbReference type="ARBA" id="ARBA00022450"/>
    </source>
</evidence>